<evidence type="ECO:0000256" key="13">
    <source>
        <dbReference type="RuleBase" id="RU362101"/>
    </source>
</evidence>
<organism evidence="14 15">
    <name type="scientific">Alicyclobacillus fastidiosus</name>
    <dbReference type="NCBI Taxonomy" id="392011"/>
    <lineage>
        <taxon>Bacteria</taxon>
        <taxon>Bacillati</taxon>
        <taxon>Bacillota</taxon>
        <taxon>Bacilli</taxon>
        <taxon>Bacillales</taxon>
        <taxon>Alicyclobacillaceae</taxon>
        <taxon>Alicyclobacillus</taxon>
    </lineage>
</organism>
<proteinExistence type="inferred from homology"/>
<evidence type="ECO:0000256" key="3">
    <source>
        <dbReference type="ARBA" id="ARBA00022426"/>
    </source>
</evidence>
<feature type="transmembrane region" description="Helical" evidence="13">
    <location>
        <begin position="177"/>
        <end position="199"/>
    </location>
</feature>
<keyword evidence="11 13" id="KW-0472">Membrane</keyword>
<evidence type="ECO:0000256" key="6">
    <source>
        <dbReference type="ARBA" id="ARBA00022596"/>
    </source>
</evidence>
<keyword evidence="4 13" id="KW-0813">Transport</keyword>
<keyword evidence="9" id="KW-0406">Ion transport</keyword>
<evidence type="ECO:0000256" key="10">
    <source>
        <dbReference type="ARBA" id="ARBA00023112"/>
    </source>
</evidence>
<keyword evidence="8 13" id="KW-1133">Transmembrane helix</keyword>
<evidence type="ECO:0000256" key="9">
    <source>
        <dbReference type="ARBA" id="ARBA00023065"/>
    </source>
</evidence>
<name>A0ABV5AJI7_9BACL</name>
<reference evidence="14 15" key="1">
    <citation type="journal article" date="2024" name="Int. J. Mol. Sci.">
        <title>Exploration of Alicyclobacillus spp. Genome in Search of Antibiotic Resistance.</title>
        <authorList>
            <person name="Bucka-Kolendo J."/>
            <person name="Kiousi D.E."/>
            <person name="Dekowska A."/>
            <person name="Mikolajczuk-Szczyrba A."/>
            <person name="Karadedos D.M."/>
            <person name="Michael P."/>
            <person name="Galanis A."/>
            <person name="Sokolowska B."/>
        </authorList>
    </citation>
    <scope>NUCLEOTIDE SEQUENCE [LARGE SCALE GENOMIC DNA]</scope>
    <source>
        <strain evidence="14 15">KKP 3000</strain>
    </source>
</reference>
<comment type="similarity">
    <text evidence="13">Belongs to the NiCoT transporter (TC 2.A.52) family.</text>
</comment>
<comment type="caution">
    <text evidence="14">The sequence shown here is derived from an EMBL/GenBank/DDBJ whole genome shotgun (WGS) entry which is preliminary data.</text>
</comment>
<gene>
    <name evidence="14" type="ORF">KKP3000_001586</name>
</gene>
<dbReference type="RefSeq" id="WP_275473349.1">
    <property type="nucleotide sequence ID" value="NZ_CP162940.1"/>
</dbReference>
<protein>
    <recommendedName>
        <fullName evidence="13">Nickel/cobalt efflux system</fullName>
    </recommendedName>
</protein>
<dbReference type="Pfam" id="PF03824">
    <property type="entry name" value="NicO"/>
    <property type="match status" value="1"/>
</dbReference>
<sequence length="241" mass="25809">MQLIYAIPAAMGLGALHSLEPGHGKGVISAYLISHQGKAKDAILIGFVSAIAHTVSILMLALVATSSIHAFVPEHLISCIELCSGLVVSWIGARMLYQKMRPQVVVVRKLGLAQAETCTNPHHHHHHVHSDHSHKDGQPSSIGHLFTVGFFTGLIPCPSALAILLSSIGLHHASIGMTLVMAFSIGMALMMCTIGLLVVKTGDTISQLDHWRVTDKLTSLSSLLVFLIGCFVSWEAVSHLL</sequence>
<dbReference type="Proteomes" id="UP001579974">
    <property type="component" value="Unassembled WGS sequence"/>
</dbReference>
<comment type="function">
    <text evidence="1">Efflux system for nickel and cobalt.</text>
</comment>
<feature type="transmembrane region" description="Helical" evidence="13">
    <location>
        <begin position="42"/>
        <end position="64"/>
    </location>
</feature>
<keyword evidence="12" id="KW-0170">Cobalt</keyword>
<evidence type="ECO:0000256" key="4">
    <source>
        <dbReference type="ARBA" id="ARBA00022448"/>
    </source>
</evidence>
<evidence type="ECO:0000256" key="1">
    <source>
        <dbReference type="ARBA" id="ARBA00002510"/>
    </source>
</evidence>
<dbReference type="PANTHER" id="PTHR40659">
    <property type="entry name" value="NICKEL/COBALT EFFLUX SYSTEM RCNA"/>
    <property type="match status" value="1"/>
</dbReference>
<evidence type="ECO:0000256" key="8">
    <source>
        <dbReference type="ARBA" id="ARBA00022989"/>
    </source>
</evidence>
<keyword evidence="5" id="KW-1003">Cell membrane</keyword>
<dbReference type="PANTHER" id="PTHR40659:SF1">
    <property type="entry name" value="NICKEL_COBALT EFFLUX SYSTEM RCNA"/>
    <property type="match status" value="1"/>
</dbReference>
<evidence type="ECO:0000256" key="11">
    <source>
        <dbReference type="ARBA" id="ARBA00023136"/>
    </source>
</evidence>
<dbReference type="InterPro" id="IPR011541">
    <property type="entry name" value="Ni/Co_transpt_high_affinity"/>
</dbReference>
<feature type="transmembrane region" description="Helical" evidence="13">
    <location>
        <begin position="219"/>
        <end position="237"/>
    </location>
</feature>
<evidence type="ECO:0000256" key="2">
    <source>
        <dbReference type="ARBA" id="ARBA00004651"/>
    </source>
</evidence>
<dbReference type="EMBL" id="JBDXSU010000021">
    <property type="protein sequence ID" value="MFB5192387.1"/>
    <property type="molecule type" value="Genomic_DNA"/>
</dbReference>
<dbReference type="InterPro" id="IPR051224">
    <property type="entry name" value="NiCoT_RcnA"/>
</dbReference>
<accession>A0ABV5AJI7</accession>
<feature type="transmembrane region" description="Helical" evidence="13">
    <location>
        <begin position="76"/>
        <end position="97"/>
    </location>
</feature>
<feature type="transmembrane region" description="Helical" evidence="13">
    <location>
        <begin position="142"/>
        <end position="165"/>
    </location>
</feature>
<comment type="subcellular location">
    <subcellularLocation>
        <location evidence="2 13">Cell membrane</location>
        <topology evidence="2 13">Multi-pass membrane protein</topology>
    </subcellularLocation>
</comment>
<evidence type="ECO:0000256" key="12">
    <source>
        <dbReference type="ARBA" id="ARBA00023285"/>
    </source>
</evidence>
<evidence type="ECO:0000313" key="15">
    <source>
        <dbReference type="Proteomes" id="UP001579974"/>
    </source>
</evidence>
<keyword evidence="3" id="KW-0171">Cobalt transport</keyword>
<keyword evidence="7 13" id="KW-0812">Transmembrane</keyword>
<evidence type="ECO:0000256" key="5">
    <source>
        <dbReference type="ARBA" id="ARBA00022475"/>
    </source>
</evidence>
<keyword evidence="10" id="KW-0921">Nickel transport</keyword>
<keyword evidence="15" id="KW-1185">Reference proteome</keyword>
<keyword evidence="6" id="KW-0533">Nickel</keyword>
<evidence type="ECO:0000256" key="7">
    <source>
        <dbReference type="ARBA" id="ARBA00022692"/>
    </source>
</evidence>
<evidence type="ECO:0000313" key="14">
    <source>
        <dbReference type="EMBL" id="MFB5192387.1"/>
    </source>
</evidence>